<proteinExistence type="predicted"/>
<feature type="domain" description="A to I editase" evidence="2">
    <location>
        <begin position="192"/>
        <end position="517"/>
    </location>
</feature>
<gene>
    <name evidence="3" type="primary">ADAD1</name>
</gene>
<dbReference type="SMART" id="SM00552">
    <property type="entry name" value="ADEAMc"/>
    <property type="match status" value="1"/>
</dbReference>
<evidence type="ECO:0000313" key="4">
    <source>
        <dbReference type="Proteomes" id="UP000008225"/>
    </source>
</evidence>
<evidence type="ECO:0000313" key="3">
    <source>
        <dbReference type="Ensembl" id="ENSCJAP00000080476.1"/>
    </source>
</evidence>
<reference evidence="3" key="2">
    <citation type="submission" date="2025-08" db="UniProtKB">
        <authorList>
            <consortium name="Ensembl"/>
        </authorList>
    </citation>
    <scope>IDENTIFICATION</scope>
</reference>
<dbReference type="InterPro" id="IPR002466">
    <property type="entry name" value="A_deamin"/>
</dbReference>
<keyword evidence="4" id="KW-1185">Reference proteome</keyword>
<dbReference type="GO" id="GO:0005737">
    <property type="term" value="C:cytoplasm"/>
    <property type="evidence" value="ECO:0007669"/>
    <property type="project" value="TreeGrafter"/>
</dbReference>
<reference evidence="3" key="3">
    <citation type="submission" date="2025-09" db="UniProtKB">
        <authorList>
            <consortium name="Ensembl"/>
        </authorList>
    </citation>
    <scope>IDENTIFICATION</scope>
</reference>
<dbReference type="PANTHER" id="PTHR10910">
    <property type="entry name" value="EUKARYOTE SPECIFIC DSRNA BINDING PROTEIN"/>
    <property type="match status" value="1"/>
</dbReference>
<dbReference type="Proteomes" id="UP000008225">
    <property type="component" value="Chromosome 3"/>
</dbReference>
<keyword evidence="1" id="KW-0694">RNA-binding</keyword>
<organism evidence="3 4">
    <name type="scientific">Callithrix jacchus</name>
    <name type="common">White-tufted-ear marmoset</name>
    <name type="synonym">Simia Jacchus</name>
    <dbReference type="NCBI Taxonomy" id="9483"/>
    <lineage>
        <taxon>Eukaryota</taxon>
        <taxon>Metazoa</taxon>
        <taxon>Chordata</taxon>
        <taxon>Craniata</taxon>
        <taxon>Vertebrata</taxon>
        <taxon>Euteleostomi</taxon>
        <taxon>Mammalia</taxon>
        <taxon>Eutheria</taxon>
        <taxon>Euarchontoglires</taxon>
        <taxon>Primates</taxon>
        <taxon>Haplorrhini</taxon>
        <taxon>Platyrrhini</taxon>
        <taxon>Cebidae</taxon>
        <taxon>Callitrichinae</taxon>
        <taxon>Callithrix</taxon>
        <taxon>Callithrix</taxon>
    </lineage>
</organism>
<accession>A0A8I3W0B6</accession>
<dbReference type="GO" id="GO:0006396">
    <property type="term" value="P:RNA processing"/>
    <property type="evidence" value="ECO:0007669"/>
    <property type="project" value="InterPro"/>
</dbReference>
<dbReference type="PROSITE" id="PS50141">
    <property type="entry name" value="A_DEAMIN_EDITASE"/>
    <property type="match status" value="1"/>
</dbReference>
<evidence type="ECO:0000256" key="1">
    <source>
        <dbReference type="ARBA" id="ARBA00022884"/>
    </source>
</evidence>
<dbReference type="GO" id="GO:0008251">
    <property type="term" value="F:tRNA-specific adenosine deaminase activity"/>
    <property type="evidence" value="ECO:0007669"/>
    <property type="project" value="TreeGrafter"/>
</dbReference>
<dbReference type="GO" id="GO:0003725">
    <property type="term" value="F:double-stranded RNA binding"/>
    <property type="evidence" value="ECO:0007669"/>
    <property type="project" value="TreeGrafter"/>
</dbReference>
<reference evidence="3 4" key="1">
    <citation type="submission" date="2009-03" db="EMBL/GenBank/DDBJ databases">
        <authorList>
            <person name="Warren W."/>
            <person name="Ye L."/>
            <person name="Minx P."/>
            <person name="Worley K."/>
            <person name="Gibbs R."/>
            <person name="Wilson R.K."/>
        </authorList>
    </citation>
    <scope>NUCLEOTIDE SEQUENCE [LARGE SCALE GENOMIC DNA]</scope>
</reference>
<sequence length="519" mass="57962">MASNNWFQSSQVPSFAQMLKKNLPVQPATQMVTTPTGCFSESYSLSKMASKVTPVTGNFPEPMLSKSLSSISNPVLPPKKIPKEFITKYKRGEINPVSALHQFAQMQRVQLDLKETVTTGPPPFPAEPTVLPEQAYVSKVHYEGRYIQYAKISQIVKETFNQLIPNHSECLKYSNSLAAFIIERAGQLEVVAIGTGEYNYSQSIKPNGRVLHDTHAVVTARRSLLRYFYRQLLLFYSKNPAMMEKSIFCTEPTSNLLTLKQNINICLYMNQLPKGSAQIKSQLRLNPHSISAFEANEELCLHVAVEGKIYLTVYCPKDGVNRISSMSSSDKLTRWEVLGVQGALLSHFIQPVYISSILVGDGNCSDTRGLEIAIKQRVDDALTSKLPMFYLVNRPHISLVPSAYPLQMNLGYKFLSLNWAQGDVSLEIVDGLNGKITESSPFKSGMSMASRLCKAAMLSRFNLLAKEAKKELLEAGTYHAAKCMSSSYQEAKSKLKSYLQQHGYGSWIVKSPCIEQFNM</sequence>
<dbReference type="GO" id="GO:0003726">
    <property type="term" value="F:double-stranded RNA adenosine deaminase activity"/>
    <property type="evidence" value="ECO:0007669"/>
    <property type="project" value="TreeGrafter"/>
</dbReference>
<dbReference type="Pfam" id="PF02137">
    <property type="entry name" value="A_deamin"/>
    <property type="match status" value="1"/>
</dbReference>
<evidence type="ECO:0000259" key="2">
    <source>
        <dbReference type="PROSITE" id="PS50141"/>
    </source>
</evidence>
<dbReference type="GO" id="GO:0005730">
    <property type="term" value="C:nucleolus"/>
    <property type="evidence" value="ECO:0007669"/>
    <property type="project" value="TreeGrafter"/>
</dbReference>
<protein>
    <submittedName>
        <fullName evidence="3">Adenosine deaminase domain containing 1</fullName>
    </submittedName>
</protein>
<dbReference type="GO" id="GO:0006382">
    <property type="term" value="P:adenosine to inosine editing"/>
    <property type="evidence" value="ECO:0007669"/>
    <property type="project" value="TreeGrafter"/>
</dbReference>
<dbReference type="Ensembl" id="ENSCJAT00000143040.1">
    <property type="protein sequence ID" value="ENSCJAP00000080476.1"/>
    <property type="gene ID" value="ENSCJAG00000002796.5"/>
</dbReference>
<dbReference type="GeneTree" id="ENSGT00940000156842"/>
<dbReference type="PANTHER" id="PTHR10910:SF103">
    <property type="entry name" value="ADENOSINE DEAMINASE DOMAIN-CONTAINING PROTEIN 1"/>
    <property type="match status" value="1"/>
</dbReference>
<name>A0A8I3W0B6_CALJA</name>
<dbReference type="AlphaFoldDB" id="A0A8I3W0B6"/>